<dbReference type="OrthoDB" id="7974208at2"/>
<sequence length="221" mass="24496">MAPQYPFPFRDGPGPDLESRTLIPAHHPGRRHPWQPRWPVLPRHLPELAGGQKLLGVVSFVNDIHTLGLDTAQGLLMTESFYWDLNDHSRAFTERILPKAPDNYSNQCQAGAYSAALHYLKALGEVGLERAKASDRKIVELMKRMLTDDDAFGPGSIRADGRKLHDVHLFEVKKPEESRGPWDYLKLARTTPAAGAFRPLAEGGCPLVKARRPGSAAALSH</sequence>
<dbReference type="Proteomes" id="UP000322110">
    <property type="component" value="Unassembled WGS sequence"/>
</dbReference>
<protein>
    <submittedName>
        <fullName evidence="4">ABC transporter substrate-binding protein</fullName>
    </submittedName>
</protein>
<reference evidence="4 5" key="1">
    <citation type="journal article" date="2015" name="Int. J. Syst. Evol. Microbiol.">
        <title>Roseomonas oryzae sp. nov., isolated from paddy rhizosphere soil.</title>
        <authorList>
            <person name="Ramaprasad E.V."/>
            <person name="Sasikala Ch."/>
            <person name="Ramana Ch.V."/>
        </authorList>
    </citation>
    <scope>NUCLEOTIDE SEQUENCE [LARGE SCALE GENOMIC DNA]</scope>
    <source>
        <strain evidence="4 5">KCTC 42542</strain>
    </source>
</reference>
<comment type="caution">
    <text evidence="4">The sequence shown here is derived from an EMBL/GenBank/DDBJ whole genome shotgun (WGS) entry which is preliminary data.</text>
</comment>
<dbReference type="Pfam" id="PF13458">
    <property type="entry name" value="Peripla_BP_6"/>
    <property type="match status" value="1"/>
</dbReference>
<accession>A0A5B2TD43</accession>
<gene>
    <name evidence="4" type="ORF">F0Q34_16880</name>
</gene>
<dbReference type="AlphaFoldDB" id="A0A5B2TD43"/>
<organism evidence="4 5">
    <name type="scientific">Teichococcus oryzae</name>
    <dbReference type="NCBI Taxonomy" id="1608942"/>
    <lineage>
        <taxon>Bacteria</taxon>
        <taxon>Pseudomonadati</taxon>
        <taxon>Pseudomonadota</taxon>
        <taxon>Alphaproteobacteria</taxon>
        <taxon>Acetobacterales</taxon>
        <taxon>Roseomonadaceae</taxon>
        <taxon>Roseomonas</taxon>
    </lineage>
</organism>
<feature type="domain" description="Leucine-binding protein" evidence="3">
    <location>
        <begin position="50"/>
        <end position="173"/>
    </location>
</feature>
<proteinExistence type="inferred from homology"/>
<dbReference type="SUPFAM" id="SSF53822">
    <property type="entry name" value="Periplasmic binding protein-like I"/>
    <property type="match status" value="1"/>
</dbReference>
<dbReference type="InterPro" id="IPR028082">
    <property type="entry name" value="Peripla_BP_I"/>
</dbReference>
<comment type="similarity">
    <text evidence="1">Belongs to the leucine-binding protein family.</text>
</comment>
<dbReference type="InterPro" id="IPR028081">
    <property type="entry name" value="Leu-bd"/>
</dbReference>
<name>A0A5B2TD43_9PROT</name>
<evidence type="ECO:0000259" key="3">
    <source>
        <dbReference type="Pfam" id="PF13458"/>
    </source>
</evidence>
<dbReference type="EMBL" id="VUKA01000012">
    <property type="protein sequence ID" value="KAA2211993.1"/>
    <property type="molecule type" value="Genomic_DNA"/>
</dbReference>
<evidence type="ECO:0000256" key="2">
    <source>
        <dbReference type="ARBA" id="ARBA00022729"/>
    </source>
</evidence>
<evidence type="ECO:0000256" key="1">
    <source>
        <dbReference type="ARBA" id="ARBA00010062"/>
    </source>
</evidence>
<keyword evidence="2" id="KW-0732">Signal</keyword>
<evidence type="ECO:0000313" key="5">
    <source>
        <dbReference type="Proteomes" id="UP000322110"/>
    </source>
</evidence>
<evidence type="ECO:0000313" key="4">
    <source>
        <dbReference type="EMBL" id="KAA2211993.1"/>
    </source>
</evidence>
<keyword evidence="5" id="KW-1185">Reference proteome</keyword>
<dbReference type="Gene3D" id="3.40.50.2300">
    <property type="match status" value="2"/>
</dbReference>